<evidence type="ECO:0000313" key="5">
    <source>
        <dbReference type="EMBL" id="PFX28235.1"/>
    </source>
</evidence>
<dbReference type="EMBL" id="LSMT01000087">
    <property type="protein sequence ID" value="PFX28235.1"/>
    <property type="molecule type" value="Genomic_DNA"/>
</dbReference>
<organism evidence="5 6">
    <name type="scientific">Stylophora pistillata</name>
    <name type="common">Smooth cauliflower coral</name>
    <dbReference type="NCBI Taxonomy" id="50429"/>
    <lineage>
        <taxon>Eukaryota</taxon>
        <taxon>Metazoa</taxon>
        <taxon>Cnidaria</taxon>
        <taxon>Anthozoa</taxon>
        <taxon>Hexacorallia</taxon>
        <taxon>Scleractinia</taxon>
        <taxon>Astrocoeniina</taxon>
        <taxon>Pocilloporidae</taxon>
        <taxon>Stylophora</taxon>
    </lineage>
</organism>
<dbReference type="InterPro" id="IPR008160">
    <property type="entry name" value="Collagen"/>
</dbReference>
<feature type="region of interest" description="Disordered" evidence="3">
    <location>
        <begin position="267"/>
        <end position="361"/>
    </location>
</feature>
<dbReference type="Proteomes" id="UP000225706">
    <property type="component" value="Unassembled WGS sequence"/>
</dbReference>
<dbReference type="PANTHER" id="PTHR15427:SF33">
    <property type="entry name" value="COLLAGEN IV NC1 DOMAIN-CONTAINING PROTEIN"/>
    <property type="match status" value="1"/>
</dbReference>
<feature type="compositionally biased region" description="Low complexity" evidence="3">
    <location>
        <begin position="332"/>
        <end position="345"/>
    </location>
</feature>
<dbReference type="PANTHER" id="PTHR15427">
    <property type="entry name" value="EMILIN ELASTIN MICROFIBRIL INTERFACE-LOCATED PROTEIN ELASTIN MICROFIBRIL INTERFACER"/>
    <property type="match status" value="1"/>
</dbReference>
<dbReference type="InterPro" id="IPR050392">
    <property type="entry name" value="Collagen/C1q_domain"/>
</dbReference>
<gene>
    <name evidence="5" type="primary">COL6A1</name>
    <name evidence="5" type="ORF">AWC38_SpisGene7058</name>
</gene>
<keyword evidence="2" id="KW-0964">Secreted</keyword>
<keyword evidence="6" id="KW-1185">Reference proteome</keyword>
<reference evidence="6" key="1">
    <citation type="journal article" date="2017" name="bioRxiv">
        <title>Comparative analysis of the genomes of Stylophora pistillata and Acropora digitifera provides evidence for extensive differences between species of corals.</title>
        <authorList>
            <person name="Voolstra C.R."/>
            <person name="Li Y."/>
            <person name="Liew Y.J."/>
            <person name="Baumgarten S."/>
            <person name="Zoccola D."/>
            <person name="Flot J.-F."/>
            <person name="Tambutte S."/>
            <person name="Allemand D."/>
            <person name="Aranda M."/>
        </authorList>
    </citation>
    <scope>NUCLEOTIDE SEQUENCE [LARGE SCALE GENOMIC DNA]</scope>
</reference>
<protein>
    <submittedName>
        <fullName evidence="5">Collagen alpha-1(VI) chain</fullName>
    </submittedName>
</protein>
<evidence type="ECO:0000313" key="6">
    <source>
        <dbReference type="Proteomes" id="UP000225706"/>
    </source>
</evidence>
<feature type="compositionally biased region" description="Low complexity" evidence="3">
    <location>
        <begin position="303"/>
        <end position="315"/>
    </location>
</feature>
<sequence length="415" mass="44465">MAGRSASIEDIRESKLYTPSDTKLRLSSDSSYVALRQTTNLKTGNYNAKPKKHGQKRAKKMQNRSLTSASNRDHNKNTRCHGLCIHRIVQYLVLVLSISALAIVILMVVGVVVPYSGTTLPSTGQQIAEESSSQQDQTTTFAMNLSPYYDIIEELQNNLSSLHTEAESLLRDSKRNKDNLMATKTEFNSTTDAIKSFSDRFYEVVDHVSNSVQQFNPDHGSVFTQLDSLNATLTNKLSEVKRSLEQYDDAIDAGIATMNNTVRERVKAKISLPGPVGERGRNGSIGPEGDPGQTGPTGPPGDPGSSGPPGDKGNPGVNGFPGTDGTKGPQGDKGPVGPTGDDGPPGAEGPGGPVGLQGMGNFSWCQEKSVSVGLTDTSGKKAAVSDIQNSNKELAYHGQTTWLKESYPQEMLLSH</sequence>
<keyword evidence="4" id="KW-1133">Transmembrane helix</keyword>
<dbReference type="OrthoDB" id="5983381at2759"/>
<proteinExistence type="predicted"/>
<keyword evidence="4" id="KW-0472">Membrane</keyword>
<feature type="compositionally biased region" description="Basic residues" evidence="3">
    <location>
        <begin position="49"/>
        <end position="62"/>
    </location>
</feature>
<dbReference type="Pfam" id="PF01391">
    <property type="entry name" value="Collagen"/>
    <property type="match status" value="1"/>
</dbReference>
<evidence type="ECO:0000256" key="4">
    <source>
        <dbReference type="SAM" id="Phobius"/>
    </source>
</evidence>
<feature type="transmembrane region" description="Helical" evidence="4">
    <location>
        <begin position="91"/>
        <end position="115"/>
    </location>
</feature>
<keyword evidence="4" id="KW-0812">Transmembrane</keyword>
<evidence type="ECO:0000256" key="1">
    <source>
        <dbReference type="ARBA" id="ARBA00004613"/>
    </source>
</evidence>
<dbReference type="STRING" id="50429.A0A2B4SIF3"/>
<name>A0A2B4SIF3_STYPI</name>
<evidence type="ECO:0000256" key="3">
    <source>
        <dbReference type="SAM" id="MobiDB-lite"/>
    </source>
</evidence>
<comment type="subcellular location">
    <subcellularLocation>
        <location evidence="1">Secreted</location>
    </subcellularLocation>
</comment>
<evidence type="ECO:0000256" key="2">
    <source>
        <dbReference type="ARBA" id="ARBA00022525"/>
    </source>
</evidence>
<dbReference type="GO" id="GO:0005581">
    <property type="term" value="C:collagen trimer"/>
    <property type="evidence" value="ECO:0007669"/>
    <property type="project" value="UniProtKB-KW"/>
</dbReference>
<feature type="compositionally biased region" description="Gly residues" evidence="3">
    <location>
        <begin position="346"/>
        <end position="358"/>
    </location>
</feature>
<feature type="compositionally biased region" description="Low complexity" evidence="3">
    <location>
        <begin position="287"/>
        <end position="296"/>
    </location>
</feature>
<keyword evidence="5" id="KW-0176">Collagen</keyword>
<feature type="region of interest" description="Disordered" evidence="3">
    <location>
        <begin position="43"/>
        <end position="74"/>
    </location>
</feature>
<comment type="caution">
    <text evidence="5">The sequence shown here is derived from an EMBL/GenBank/DDBJ whole genome shotgun (WGS) entry which is preliminary data.</text>
</comment>
<accession>A0A2B4SIF3</accession>
<dbReference type="AlphaFoldDB" id="A0A2B4SIF3"/>